<dbReference type="GO" id="GO:2000234">
    <property type="term" value="P:positive regulation of rRNA processing"/>
    <property type="evidence" value="ECO:0007669"/>
    <property type="project" value="TreeGrafter"/>
</dbReference>
<gene>
    <name evidence="11" type="ORF">CLEP1334_LOCUS27266</name>
</gene>
<evidence type="ECO:0000313" key="11">
    <source>
        <dbReference type="EMBL" id="CAD8551976.1"/>
    </source>
</evidence>
<reference evidence="11" key="1">
    <citation type="submission" date="2021-01" db="EMBL/GenBank/DDBJ databases">
        <authorList>
            <person name="Corre E."/>
            <person name="Pelletier E."/>
            <person name="Niang G."/>
            <person name="Scheremetjew M."/>
            <person name="Finn R."/>
            <person name="Kale V."/>
            <person name="Holt S."/>
            <person name="Cochrane G."/>
            <person name="Meng A."/>
            <person name="Brown T."/>
            <person name="Cohen L."/>
        </authorList>
    </citation>
    <scope>NUCLEOTIDE SEQUENCE</scope>
    <source>
        <strain evidence="11">RCC1130</strain>
    </source>
</reference>
<dbReference type="GO" id="GO:0045943">
    <property type="term" value="P:positive regulation of transcription by RNA polymerase I"/>
    <property type="evidence" value="ECO:0007669"/>
    <property type="project" value="InterPro"/>
</dbReference>
<organism evidence="11">
    <name type="scientific">Calcidiscus leptoporus</name>
    <dbReference type="NCBI Taxonomy" id="127549"/>
    <lineage>
        <taxon>Eukaryota</taxon>
        <taxon>Haptista</taxon>
        <taxon>Haptophyta</taxon>
        <taxon>Prymnesiophyceae</taxon>
        <taxon>Coccolithales</taxon>
        <taxon>Calcidiscaceae</taxon>
        <taxon>Calcidiscus</taxon>
    </lineage>
</organism>
<dbReference type="InterPro" id="IPR036322">
    <property type="entry name" value="WD40_repeat_dom_sf"/>
</dbReference>
<keyword evidence="2" id="KW-0690">Ribosome biogenesis</keyword>
<dbReference type="PROSITE" id="PS50082">
    <property type="entry name" value="WD_REPEATS_2"/>
    <property type="match status" value="3"/>
</dbReference>
<proteinExistence type="predicted"/>
<dbReference type="GO" id="GO:0032040">
    <property type="term" value="C:small-subunit processome"/>
    <property type="evidence" value="ECO:0007669"/>
    <property type="project" value="InterPro"/>
</dbReference>
<evidence type="ECO:0000256" key="8">
    <source>
        <dbReference type="PROSITE-ProRule" id="PRU00221"/>
    </source>
</evidence>
<keyword evidence="4 8" id="KW-0853">WD repeat</keyword>
<dbReference type="GO" id="GO:0003723">
    <property type="term" value="F:RNA binding"/>
    <property type="evidence" value="ECO:0007669"/>
    <property type="project" value="InterPro"/>
</dbReference>
<dbReference type="Pfam" id="PF00400">
    <property type="entry name" value="WD40"/>
    <property type="match status" value="1"/>
</dbReference>
<dbReference type="GO" id="GO:0006364">
    <property type="term" value="P:rRNA processing"/>
    <property type="evidence" value="ECO:0007669"/>
    <property type="project" value="UniProtKB-KW"/>
</dbReference>
<dbReference type="SUPFAM" id="SSF50978">
    <property type="entry name" value="WD40 repeat-like"/>
    <property type="match status" value="2"/>
</dbReference>
<dbReference type="Pfam" id="PF23869">
    <property type="entry name" value="Beta-prop_WDR75_1st"/>
    <property type="match status" value="2"/>
</dbReference>
<keyword evidence="3" id="KW-0698">rRNA processing</keyword>
<evidence type="ECO:0000256" key="9">
    <source>
        <dbReference type="SAM" id="MobiDB-lite"/>
    </source>
</evidence>
<evidence type="ECO:0000256" key="6">
    <source>
        <dbReference type="ARBA" id="ARBA00023163"/>
    </source>
</evidence>
<feature type="region of interest" description="Disordered" evidence="9">
    <location>
        <begin position="967"/>
        <end position="992"/>
    </location>
</feature>
<evidence type="ECO:0000256" key="5">
    <source>
        <dbReference type="ARBA" id="ARBA00022737"/>
    </source>
</evidence>
<dbReference type="PANTHER" id="PTHR44215">
    <property type="entry name" value="WD REPEAT-CONTAINING PROTEIN 75"/>
    <property type="match status" value="1"/>
</dbReference>
<evidence type="ECO:0000256" key="2">
    <source>
        <dbReference type="ARBA" id="ARBA00022517"/>
    </source>
</evidence>
<dbReference type="InterPro" id="IPR053826">
    <property type="entry name" value="WDR75"/>
</dbReference>
<evidence type="ECO:0000256" key="7">
    <source>
        <dbReference type="ARBA" id="ARBA00023242"/>
    </source>
</evidence>
<dbReference type="InterPro" id="IPR057644">
    <property type="entry name" value="Beta-prop_WDR75_2nd"/>
</dbReference>
<dbReference type="InterPro" id="IPR015943">
    <property type="entry name" value="WD40/YVTN_repeat-like_dom_sf"/>
</dbReference>
<accession>A0A7S0P4M7</accession>
<name>A0A7S0P4M7_9EUKA</name>
<protein>
    <recommendedName>
        <fullName evidence="10">WD repeat-containing protein 75 second beta-propeller domain-containing protein</fullName>
    </recommendedName>
</protein>
<dbReference type="Pfam" id="PF23769">
    <property type="entry name" value="Beta-prop_WDR75_2nd"/>
    <property type="match status" value="1"/>
</dbReference>
<feature type="repeat" description="WD" evidence="8">
    <location>
        <begin position="524"/>
        <end position="556"/>
    </location>
</feature>
<feature type="repeat" description="WD" evidence="8">
    <location>
        <begin position="45"/>
        <end position="87"/>
    </location>
</feature>
<evidence type="ECO:0000256" key="4">
    <source>
        <dbReference type="ARBA" id="ARBA00022574"/>
    </source>
</evidence>
<keyword evidence="6" id="KW-0804">Transcription</keyword>
<feature type="region of interest" description="Disordered" evidence="9">
    <location>
        <begin position="1025"/>
        <end position="1068"/>
    </location>
</feature>
<feature type="repeat" description="WD" evidence="8">
    <location>
        <begin position="313"/>
        <end position="354"/>
    </location>
</feature>
<evidence type="ECO:0000256" key="1">
    <source>
        <dbReference type="ARBA" id="ARBA00004604"/>
    </source>
</evidence>
<feature type="compositionally biased region" description="Low complexity" evidence="9">
    <location>
        <begin position="1049"/>
        <end position="1068"/>
    </location>
</feature>
<dbReference type="EMBL" id="HBER01054620">
    <property type="protein sequence ID" value="CAD8551976.1"/>
    <property type="molecule type" value="Transcribed_RNA"/>
</dbReference>
<dbReference type="PANTHER" id="PTHR44215:SF1">
    <property type="entry name" value="WD REPEAT-CONTAINING PROTEIN 75"/>
    <property type="match status" value="1"/>
</dbReference>
<dbReference type="SMART" id="SM00320">
    <property type="entry name" value="WD40"/>
    <property type="match status" value="6"/>
</dbReference>
<keyword evidence="7" id="KW-0539">Nucleus</keyword>
<evidence type="ECO:0000256" key="3">
    <source>
        <dbReference type="ARBA" id="ARBA00022552"/>
    </source>
</evidence>
<evidence type="ECO:0000259" key="10">
    <source>
        <dbReference type="Pfam" id="PF23769"/>
    </source>
</evidence>
<keyword evidence="5" id="KW-0677">Repeat</keyword>
<comment type="subcellular location">
    <subcellularLocation>
        <location evidence="1">Nucleus</location>
        <location evidence="1">Nucleolus</location>
    </subcellularLocation>
</comment>
<dbReference type="InterPro" id="IPR001680">
    <property type="entry name" value="WD40_rpt"/>
</dbReference>
<dbReference type="Gene3D" id="2.130.10.10">
    <property type="entry name" value="YVTN repeat-like/Quinoprotein amine dehydrogenase"/>
    <property type="match status" value="3"/>
</dbReference>
<feature type="domain" description="WD repeat-containing protein 75 second beta-propeller" evidence="10">
    <location>
        <begin position="605"/>
        <end position="724"/>
    </location>
</feature>
<sequence>MVCVSGGSLLDGPIAYTKDSKYIIAPAASALKLFSCSSGELLRVLNAHTEQVTAVCHSPTNSLQGISASLDGRIIVWDLDDAVPLRTFALGVPIAAMVSDATLPGKVIVLTSSGEAPEWTPPYVRKHTLKAGHVYEVSLRLLSKGVKKVHAAYEEAVRKRSTSNECELDHVAGRMKDGQMRAQAGDDAFGGIERPWLPQAAPLLKVQGATSLVVGACGGRSGPYVALVTETKHNFLSVVNLETRAVFHFKERSEARARLVCVALSASELFAATGDDRGRVQLWSLHELLPSAALAKGEEHPITHSKSTPIREMHWHAQRVGTVCFSTDGAYLFSAGKEGVLVYWATHSTERAFLPRLGAPIVRMTPSPDGAQLVLGGADNALRFVEIASRSVSTTIEGLKRATGMLTDERLGCVVLYGGLAAAQLQWWAPQRDVQLLSLQAAPTNLSGSLPAVGSHADGRRRSYRGTAAAGGTAALAVTHACVSADGMQLCTLESRAHAELRQHTCLKFWTLRDGAWHLLTRVPQPHAADVSALAFHPTLLLAVSAARDAKFKLWEGAPPPPPPPEEASASELASIGKAGAQEMQQVAPPSLSAAPSSPMAAGSELSGWGCRAVGYYRQSAASAAAFSADGSLLAVVYAPNVITVWEPLSTLLLTTLAQPLADASDSLCFVSFPADGGTLIAHSRRAFFCWSLLAGELLWAYRAAEVVAAAADPHSDAALVAVTLNAAAAASDGDSRAYALLEFSANAADAGAAEGAVGTPRRAWQFPRGRPLAIGFLPGRVAGGPLVLSSEGELFALAEEPSSAADPAAAVMWKPASLRKHAPTKLASIFGPTLLADGKPSAAVPAEGVAEEHEVARVQLSSSGTAAAPGGVQAVAGWEALAIDKWMDANLKDVPSHLLPPLDAIYPHFMHVALRRAAHLRGSADGRSELEVAERAVAKDEAALVKCIDEWAPALRLGFLSAKQSGAKQAQHSQQHKSPDTGDANPDEHGAIELGGAEEQGAAEGELAAAVAAAGVHHELAKSAALKESRGGGQKRRGADSSSVSMHGAASASANSAARSGSATATSGWPADGWALLDLSGVPNPGFVVRELEKRPPCEWDGRSPPPAGLSAEDVAFFRANALDADTLDELEGWMCEHAIGVGGPTAAPPLDALAWSPLDEEPAHIAERFLCTAPLRSASLAGAPDGDTLMDELRAAQSALRGAGLSCDSQLGYGVANGPMPPEMQQPPTPGWQHEPTKGELKLLAKRYAKRRQGGEAAERLQVLAAGLRAAGPRSVRQVATSES</sequence>